<dbReference type="AlphaFoldDB" id="A0A0G4GTU0"/>
<name>A0A0G4GTU0_VITBC</name>
<evidence type="ECO:0000313" key="3">
    <source>
        <dbReference type="EMBL" id="CEM34145.1"/>
    </source>
</evidence>
<feature type="compositionally biased region" description="Basic and acidic residues" evidence="1">
    <location>
        <begin position="227"/>
        <end position="237"/>
    </location>
</feature>
<sequence length="631" mass="68610">MAASSNAEVLAALTLTTDDGKLNVRLGLEHLKIVVKEYAKKDPKVRTSNEIQAIGAWLNQPGLLATLREETRLECGAKCYYKRIRAGKALDKTLLQKYAVVVIEGLLAQFQHSMAPEVPSFSRFRPPGTPSEASSAEGSASVSSSSVSSPSERRLLALAPPDPRRQEMGYLGLDLDEALKKAVRVWRSGTLLLFPSLLPKASRENTGVGVRRKQVVVEEEAIRRQQTVEKTKAREGSRSPAVGVGEAPQILGSGKADRPPASRPVFVGGSGESDDAARAKCFPTALPAWYNVESYLWIALTHNDLILLPYEVLGQSLKIERAQEQKRRRAFTVMALPLQIRRLVRESHMERLMTTFQYQSLTRGRLLVREGQISSTLFLVLSGQVRFSATGRTATTLSQTPMHQLLSLPQRTLARPVSRADTHVTDVTVKDAEVSSALGSSSRALGGTWGSAALQSEAQMAADRPVSASEGGAVVMGGEELGEAEGMEFKAVETHKGVPGCSWLVGKGVWVGCRGLLSIPELFTVHTETSVVELLMCSCHDFLDQCGSMGASTGQDLPTKLNSGEEARTVWALSNIQGHVATAPQLSIPRLTLLEPPPCVVQEMQRYLDLTSWRPPKPPYKRGTDLMQAES</sequence>
<dbReference type="InParanoid" id="A0A0G4GTU0"/>
<reference evidence="3 4" key="1">
    <citation type="submission" date="2014-11" db="EMBL/GenBank/DDBJ databases">
        <authorList>
            <person name="Zhu J."/>
            <person name="Qi W."/>
            <person name="Song R."/>
        </authorList>
    </citation>
    <scope>NUCLEOTIDE SEQUENCE [LARGE SCALE GENOMIC DNA]</scope>
</reference>
<dbReference type="InterPro" id="IPR014710">
    <property type="entry name" value="RmlC-like_jellyroll"/>
</dbReference>
<evidence type="ECO:0000313" key="4">
    <source>
        <dbReference type="Proteomes" id="UP000041254"/>
    </source>
</evidence>
<keyword evidence="4" id="KW-1185">Reference proteome</keyword>
<dbReference type="InterPro" id="IPR018490">
    <property type="entry name" value="cNMP-bd_dom_sf"/>
</dbReference>
<accession>A0A0G4GTU0</accession>
<dbReference type="EMBL" id="CDMY01000804">
    <property type="protein sequence ID" value="CEM34145.1"/>
    <property type="molecule type" value="Genomic_DNA"/>
</dbReference>
<feature type="compositionally biased region" description="Low complexity" evidence="1">
    <location>
        <begin position="130"/>
        <end position="150"/>
    </location>
</feature>
<organism evidence="3 4">
    <name type="scientific">Vitrella brassicaformis (strain CCMP3155)</name>
    <dbReference type="NCBI Taxonomy" id="1169540"/>
    <lineage>
        <taxon>Eukaryota</taxon>
        <taxon>Sar</taxon>
        <taxon>Alveolata</taxon>
        <taxon>Colpodellida</taxon>
        <taxon>Vitrellaceae</taxon>
        <taxon>Vitrella</taxon>
    </lineage>
</organism>
<dbReference type="Gene3D" id="2.60.120.10">
    <property type="entry name" value="Jelly Rolls"/>
    <property type="match status" value="1"/>
</dbReference>
<gene>
    <name evidence="3" type="ORF">Vbra_10332</name>
</gene>
<dbReference type="SUPFAM" id="SSF51206">
    <property type="entry name" value="cAMP-binding domain-like"/>
    <property type="match status" value="1"/>
</dbReference>
<feature type="region of interest" description="Disordered" evidence="1">
    <location>
        <begin position="121"/>
        <end position="161"/>
    </location>
</feature>
<dbReference type="InterPro" id="IPR000595">
    <property type="entry name" value="cNMP-bd_dom"/>
</dbReference>
<dbReference type="PROSITE" id="PS50042">
    <property type="entry name" value="CNMP_BINDING_3"/>
    <property type="match status" value="1"/>
</dbReference>
<evidence type="ECO:0000259" key="2">
    <source>
        <dbReference type="PROSITE" id="PS50042"/>
    </source>
</evidence>
<dbReference type="VEuPathDB" id="CryptoDB:Vbra_10332"/>
<proteinExistence type="predicted"/>
<dbReference type="Proteomes" id="UP000041254">
    <property type="component" value="Unassembled WGS sequence"/>
</dbReference>
<evidence type="ECO:0000256" key="1">
    <source>
        <dbReference type="SAM" id="MobiDB-lite"/>
    </source>
</evidence>
<protein>
    <recommendedName>
        <fullName evidence="2">Cyclic nucleotide-binding domain-containing protein</fullName>
    </recommendedName>
</protein>
<feature type="domain" description="Cyclic nucleotide-binding" evidence="2">
    <location>
        <begin position="340"/>
        <end position="387"/>
    </location>
</feature>
<feature type="region of interest" description="Disordered" evidence="1">
    <location>
        <begin position="227"/>
        <end position="271"/>
    </location>
</feature>